<dbReference type="Proteomes" id="UP000013167">
    <property type="component" value="Unassembled WGS sequence"/>
</dbReference>
<feature type="compositionally biased region" description="Low complexity" evidence="1">
    <location>
        <begin position="31"/>
        <end position="78"/>
    </location>
</feature>
<keyword evidence="2" id="KW-0732">Signal</keyword>
<organism evidence="3 4">
    <name type="scientific">Phycicoccus elongatus Lp2</name>
    <dbReference type="NCBI Taxonomy" id="1193181"/>
    <lineage>
        <taxon>Bacteria</taxon>
        <taxon>Bacillati</taxon>
        <taxon>Actinomycetota</taxon>
        <taxon>Actinomycetes</taxon>
        <taxon>Micrococcales</taxon>
        <taxon>Intrasporangiaceae</taxon>
        <taxon>Phycicoccus</taxon>
    </lineage>
</organism>
<dbReference type="EMBL" id="CAIZ01000016">
    <property type="protein sequence ID" value="CCH68683.1"/>
    <property type="molecule type" value="Genomic_DNA"/>
</dbReference>
<gene>
    <name evidence="3" type="ORF">BN10_1120009</name>
</gene>
<evidence type="ECO:0000256" key="1">
    <source>
        <dbReference type="SAM" id="MobiDB-lite"/>
    </source>
</evidence>
<feature type="chain" id="PRO_5004106142" description="Lipoprotein" evidence="2">
    <location>
        <begin position="26"/>
        <end position="188"/>
    </location>
</feature>
<name>N0DXH1_9MICO</name>
<sequence length="188" mass="17952">MNRRVSPLRTATLMACVLSVGAALAGCSDDSPSAKSSSSSSASTSASASASESASASGSAAPSGGAAAPAPTTNYTPPGGGAAPSVAVTAAAQGAGSPACTALSTVLANVGTIGNKAYSGTVEQADVDRAFGGTALAGVPADAMPYVEAVKVVAEKFPGRDAVAASTLFMDWDPAYNGLAATVTKVCS</sequence>
<accession>N0DXH1</accession>
<dbReference type="HOGENOM" id="CLU_1440417_0_0_11"/>
<protein>
    <recommendedName>
        <fullName evidence="5">Lipoprotein</fullName>
    </recommendedName>
</protein>
<dbReference type="PROSITE" id="PS51257">
    <property type="entry name" value="PROKAR_LIPOPROTEIN"/>
    <property type="match status" value="1"/>
</dbReference>
<evidence type="ECO:0008006" key="5">
    <source>
        <dbReference type="Google" id="ProtNLM"/>
    </source>
</evidence>
<dbReference type="AlphaFoldDB" id="N0DXH1"/>
<feature type="region of interest" description="Disordered" evidence="1">
    <location>
        <begin position="27"/>
        <end position="78"/>
    </location>
</feature>
<reference evidence="3 4" key="1">
    <citation type="journal article" date="2013" name="ISME J.">
        <title>A metabolic model for members of the genus Tetrasphaera involved in enhanced biological phosphorus removal.</title>
        <authorList>
            <person name="Kristiansen R."/>
            <person name="Nguyen H.T.T."/>
            <person name="Saunders A.M."/>
            <person name="Nielsen J.L."/>
            <person name="Wimmer R."/>
            <person name="Le V.Q."/>
            <person name="McIlroy S.J."/>
            <person name="Petrovski S."/>
            <person name="Seviour R.J."/>
            <person name="Calteau A."/>
            <person name="Nielsen K.L."/>
            <person name="Nielsen P.H."/>
        </authorList>
    </citation>
    <scope>NUCLEOTIDE SEQUENCE [LARGE SCALE GENOMIC DNA]</scope>
    <source>
        <strain evidence="3 4">Lp2</strain>
    </source>
</reference>
<dbReference type="STRING" id="1193181.BN10_1120009"/>
<evidence type="ECO:0000256" key="2">
    <source>
        <dbReference type="SAM" id="SignalP"/>
    </source>
</evidence>
<evidence type="ECO:0000313" key="3">
    <source>
        <dbReference type="EMBL" id="CCH68683.1"/>
    </source>
</evidence>
<comment type="caution">
    <text evidence="3">The sequence shown here is derived from an EMBL/GenBank/DDBJ whole genome shotgun (WGS) entry which is preliminary data.</text>
</comment>
<feature type="signal peptide" evidence="2">
    <location>
        <begin position="1"/>
        <end position="25"/>
    </location>
</feature>
<keyword evidence="4" id="KW-1185">Reference proteome</keyword>
<evidence type="ECO:0000313" key="4">
    <source>
        <dbReference type="Proteomes" id="UP000013167"/>
    </source>
</evidence>
<proteinExistence type="predicted"/>